<dbReference type="GO" id="GO:0005874">
    <property type="term" value="C:microtubule"/>
    <property type="evidence" value="ECO:0007669"/>
    <property type="project" value="UniProtKB-KW"/>
</dbReference>
<comment type="similarity">
    <text evidence="2">Belongs to the TPX2 family.</text>
</comment>
<protein>
    <recommendedName>
        <fullName evidence="6">TPX2 C-terminal domain-containing protein</fullName>
    </recommendedName>
</protein>
<comment type="subcellular location">
    <subcellularLocation>
        <location evidence="1">Cytoplasm</location>
        <location evidence="1">Cytoskeleton</location>
    </subcellularLocation>
</comment>
<sequence>MGLKVEMELKREMGEADECRDFDNVLQKPLAKENTKPVEIKLHTQQRAVKRAIFNYSVATKLYLMEQQKKQVEKLQKLAQVNRMTLNVYRFLYKLAQVAEGI</sequence>
<dbReference type="Proteomes" id="UP001187471">
    <property type="component" value="Unassembled WGS sequence"/>
</dbReference>
<dbReference type="EMBL" id="JAVXUO010000560">
    <property type="protein sequence ID" value="KAK2991162.1"/>
    <property type="molecule type" value="Genomic_DNA"/>
</dbReference>
<name>A0AA88RKX1_9ASTE</name>
<evidence type="ECO:0000256" key="4">
    <source>
        <dbReference type="ARBA" id="ARBA00022701"/>
    </source>
</evidence>
<keyword evidence="4" id="KW-0493">Microtubule</keyword>
<evidence type="ECO:0000313" key="7">
    <source>
        <dbReference type="EMBL" id="KAK2991162.1"/>
    </source>
</evidence>
<gene>
    <name evidence="7" type="ORF">RJ640_015467</name>
</gene>
<dbReference type="InterPro" id="IPR027329">
    <property type="entry name" value="TPX2_C"/>
</dbReference>
<keyword evidence="3" id="KW-0963">Cytoplasm</keyword>
<evidence type="ECO:0000256" key="1">
    <source>
        <dbReference type="ARBA" id="ARBA00004245"/>
    </source>
</evidence>
<keyword evidence="5" id="KW-0206">Cytoskeleton</keyword>
<proteinExistence type="inferred from homology"/>
<dbReference type="Pfam" id="PF06886">
    <property type="entry name" value="TPX2"/>
    <property type="match status" value="1"/>
</dbReference>
<accession>A0AA88RKX1</accession>
<feature type="domain" description="TPX2 C-terminal" evidence="6">
    <location>
        <begin position="40"/>
        <end position="79"/>
    </location>
</feature>
<comment type="caution">
    <text evidence="7">The sequence shown here is derived from an EMBL/GenBank/DDBJ whole genome shotgun (WGS) entry which is preliminary data.</text>
</comment>
<evidence type="ECO:0000256" key="2">
    <source>
        <dbReference type="ARBA" id="ARBA00005885"/>
    </source>
</evidence>
<organism evidence="7 8">
    <name type="scientific">Escallonia rubra</name>
    <dbReference type="NCBI Taxonomy" id="112253"/>
    <lineage>
        <taxon>Eukaryota</taxon>
        <taxon>Viridiplantae</taxon>
        <taxon>Streptophyta</taxon>
        <taxon>Embryophyta</taxon>
        <taxon>Tracheophyta</taxon>
        <taxon>Spermatophyta</taxon>
        <taxon>Magnoliopsida</taxon>
        <taxon>eudicotyledons</taxon>
        <taxon>Gunneridae</taxon>
        <taxon>Pentapetalae</taxon>
        <taxon>asterids</taxon>
        <taxon>campanulids</taxon>
        <taxon>Escalloniales</taxon>
        <taxon>Escalloniaceae</taxon>
        <taxon>Escallonia</taxon>
    </lineage>
</organism>
<keyword evidence="8" id="KW-1185">Reference proteome</keyword>
<evidence type="ECO:0000256" key="3">
    <source>
        <dbReference type="ARBA" id="ARBA00022490"/>
    </source>
</evidence>
<evidence type="ECO:0000313" key="8">
    <source>
        <dbReference type="Proteomes" id="UP001187471"/>
    </source>
</evidence>
<dbReference type="AlphaFoldDB" id="A0AA88RKX1"/>
<evidence type="ECO:0000259" key="6">
    <source>
        <dbReference type="Pfam" id="PF06886"/>
    </source>
</evidence>
<reference evidence="7" key="1">
    <citation type="submission" date="2022-12" db="EMBL/GenBank/DDBJ databases">
        <title>Draft genome assemblies for two species of Escallonia (Escalloniales).</title>
        <authorList>
            <person name="Chanderbali A."/>
            <person name="Dervinis C."/>
            <person name="Anghel I."/>
            <person name="Soltis D."/>
            <person name="Soltis P."/>
            <person name="Zapata F."/>
        </authorList>
    </citation>
    <scope>NUCLEOTIDE SEQUENCE</scope>
    <source>
        <strain evidence="7">UCBG92.1500</strain>
        <tissue evidence="7">Leaf</tissue>
    </source>
</reference>
<evidence type="ECO:0000256" key="5">
    <source>
        <dbReference type="ARBA" id="ARBA00023212"/>
    </source>
</evidence>